<comment type="caution">
    <text evidence="3">The sequence shown here is derived from an EMBL/GenBank/DDBJ whole genome shotgun (WGS) entry which is preliminary data.</text>
</comment>
<dbReference type="PANTHER" id="PTHR34477:SF1">
    <property type="entry name" value="UPF0213 PROTEIN YHBQ"/>
    <property type="match status" value="1"/>
</dbReference>
<dbReference type="InterPro" id="IPR000305">
    <property type="entry name" value="GIY-YIG_endonuc"/>
</dbReference>
<dbReference type="PANTHER" id="PTHR34477">
    <property type="entry name" value="UPF0213 PROTEIN YHBQ"/>
    <property type="match status" value="1"/>
</dbReference>
<dbReference type="EMBL" id="MGGL01000015">
    <property type="protein sequence ID" value="OGM26173.1"/>
    <property type="molecule type" value="Genomic_DNA"/>
</dbReference>
<gene>
    <name evidence="3" type="ORF">A2628_02440</name>
</gene>
<comment type="similarity">
    <text evidence="1">Belongs to the UPF0213 family.</text>
</comment>
<dbReference type="AlphaFoldDB" id="A0A1F7YFS5"/>
<dbReference type="Gene3D" id="3.40.1440.10">
    <property type="entry name" value="GIY-YIG endonuclease"/>
    <property type="match status" value="1"/>
</dbReference>
<dbReference type="InterPro" id="IPR035901">
    <property type="entry name" value="GIY-YIG_endonuc_sf"/>
</dbReference>
<dbReference type="Pfam" id="PF01541">
    <property type="entry name" value="GIY-YIG"/>
    <property type="match status" value="1"/>
</dbReference>
<evidence type="ECO:0000259" key="2">
    <source>
        <dbReference type="PROSITE" id="PS50164"/>
    </source>
</evidence>
<evidence type="ECO:0000256" key="1">
    <source>
        <dbReference type="ARBA" id="ARBA00007435"/>
    </source>
</evidence>
<dbReference type="PROSITE" id="PS50164">
    <property type="entry name" value="GIY_YIG"/>
    <property type="match status" value="1"/>
</dbReference>
<dbReference type="CDD" id="cd10449">
    <property type="entry name" value="GIY-YIG_SLX1_like"/>
    <property type="match status" value="1"/>
</dbReference>
<dbReference type="InterPro" id="IPR050190">
    <property type="entry name" value="UPF0213_domain"/>
</dbReference>
<reference evidence="3 4" key="1">
    <citation type="journal article" date="2016" name="Nat. Commun.">
        <title>Thousands of microbial genomes shed light on interconnected biogeochemical processes in an aquifer system.</title>
        <authorList>
            <person name="Anantharaman K."/>
            <person name="Brown C.T."/>
            <person name="Hug L.A."/>
            <person name="Sharon I."/>
            <person name="Castelle C.J."/>
            <person name="Probst A.J."/>
            <person name="Thomas B.C."/>
            <person name="Singh A."/>
            <person name="Wilkins M.J."/>
            <person name="Karaoz U."/>
            <person name="Brodie E.L."/>
            <person name="Williams K.H."/>
            <person name="Hubbard S.S."/>
            <person name="Banfield J.F."/>
        </authorList>
    </citation>
    <scope>NUCLEOTIDE SEQUENCE [LARGE SCALE GENOMIC DNA]</scope>
</reference>
<dbReference type="SUPFAM" id="SSF82771">
    <property type="entry name" value="GIY-YIG endonuclease"/>
    <property type="match status" value="1"/>
</dbReference>
<dbReference type="Proteomes" id="UP000179221">
    <property type="component" value="Unassembled WGS sequence"/>
</dbReference>
<sequence>MFYAYVLRSVKNGDIYVGYSGNLKARFKLHNIGKVKSTKPYTPWKLLYYEAYISKKDATKREKELKMHAVRNELLKRLKNSMDK</sequence>
<organism evidence="3 4">
    <name type="scientific">Candidatus Woesebacteria bacterium RIFCSPHIGHO2_01_FULL_40_22</name>
    <dbReference type="NCBI Taxonomy" id="1802499"/>
    <lineage>
        <taxon>Bacteria</taxon>
        <taxon>Candidatus Woeseibacteriota</taxon>
    </lineage>
</organism>
<protein>
    <recommendedName>
        <fullName evidence="2">GIY-YIG domain-containing protein</fullName>
    </recommendedName>
</protein>
<evidence type="ECO:0000313" key="3">
    <source>
        <dbReference type="EMBL" id="OGM26173.1"/>
    </source>
</evidence>
<accession>A0A1F7YFS5</accession>
<feature type="domain" description="GIY-YIG" evidence="2">
    <location>
        <begin position="1"/>
        <end position="81"/>
    </location>
</feature>
<proteinExistence type="inferred from homology"/>
<evidence type="ECO:0000313" key="4">
    <source>
        <dbReference type="Proteomes" id="UP000179221"/>
    </source>
</evidence>
<name>A0A1F7YFS5_9BACT</name>